<evidence type="ECO:0000313" key="2">
    <source>
        <dbReference type="Proteomes" id="UP001527181"/>
    </source>
</evidence>
<dbReference type="Proteomes" id="UP001527181">
    <property type="component" value="Unassembled WGS sequence"/>
</dbReference>
<organism evidence="1 2">
    <name type="scientific">Paenibacillus alvei</name>
    <name type="common">Bacillus alvei</name>
    <dbReference type="NCBI Taxonomy" id="44250"/>
    <lineage>
        <taxon>Bacteria</taxon>
        <taxon>Bacillati</taxon>
        <taxon>Bacillota</taxon>
        <taxon>Bacilli</taxon>
        <taxon>Bacillales</taxon>
        <taxon>Paenibacillaceae</taxon>
        <taxon>Paenibacillus</taxon>
    </lineage>
</organism>
<proteinExistence type="predicted"/>
<gene>
    <name evidence="1" type="ORF">M5X12_15945</name>
</gene>
<keyword evidence="2" id="KW-1185">Reference proteome</keyword>
<dbReference type="EMBL" id="JAMDNP010000027">
    <property type="protein sequence ID" value="MCY9762065.1"/>
    <property type="molecule type" value="Genomic_DNA"/>
</dbReference>
<comment type="caution">
    <text evidence="1">The sequence shown here is derived from an EMBL/GenBank/DDBJ whole genome shotgun (WGS) entry which is preliminary data.</text>
</comment>
<protein>
    <recommendedName>
        <fullName evidence="3">Transglycosylase</fullName>
    </recommendedName>
</protein>
<reference evidence="1 2" key="1">
    <citation type="submission" date="2022-05" db="EMBL/GenBank/DDBJ databases">
        <title>Genome Sequencing of Bee-Associated Microbes.</title>
        <authorList>
            <person name="Dunlap C."/>
        </authorList>
    </citation>
    <scope>NUCLEOTIDE SEQUENCE [LARGE SCALE GENOMIC DNA]</scope>
    <source>
        <strain evidence="1 2">NRRL B-04010</strain>
    </source>
</reference>
<sequence>MDEMQTSEVKCNECSKEFRIVSIQVKPVNDDIEKNYFDCPHCNNEYLVSYTDTSIRALQKKIQKALAKIGNANYDQAAAHKMLRKQRQKLAADMTALRARIEASS</sequence>
<accession>A0ABT4GZG3</accession>
<evidence type="ECO:0000313" key="1">
    <source>
        <dbReference type="EMBL" id="MCY9762065.1"/>
    </source>
</evidence>
<evidence type="ECO:0008006" key="3">
    <source>
        <dbReference type="Google" id="ProtNLM"/>
    </source>
</evidence>
<dbReference type="RefSeq" id="WP_268598919.1">
    <property type="nucleotide sequence ID" value="NZ_JAMDNP010000027.1"/>
</dbReference>
<name>A0ABT4GZG3_PAEAL</name>